<protein>
    <submittedName>
        <fullName evidence="1">Sce7726 family protein</fullName>
    </submittedName>
</protein>
<dbReference type="Proteomes" id="UP000035080">
    <property type="component" value="Chromosome"/>
</dbReference>
<dbReference type="NCBIfam" id="NF033832">
    <property type="entry name" value="sce7726_fam"/>
    <property type="match status" value="1"/>
</dbReference>
<evidence type="ECO:0000313" key="1">
    <source>
        <dbReference type="EMBL" id="QHF12174.1"/>
    </source>
</evidence>
<sequence length="260" mass="29028">MLSERDIKKAVLHKLLPQALAQDAVVVSEMVVGKADRRADLVVANGHLHAIEIKSDLDSLRRLEGQMAVYLSRFDKVTLVLSSKFVEHALAHSPDRVAVWEATETRGGVTRLRVRRPGRLEPITDKAALCDFLLKSELVQIVKSRDAIGKTSNLSRCELVKFAETLPLAFIRREVLSSVKTRYRDTFAGYVGGVGGDQQQPPNVDDLSRVALKRKAAMLVQDAQRKPPHYERRPLNLLRFFPDGDIPEGMPTHVLVPTVN</sequence>
<name>A0ABX6HNQ9_9BURK</name>
<dbReference type="EMBL" id="CP047385">
    <property type="protein sequence ID" value="QHF12174.1"/>
    <property type="molecule type" value="Genomic_DNA"/>
</dbReference>
<organism evidence="1 2">
    <name type="scientific">Pandoraea fibrosis</name>
    <dbReference type="NCBI Taxonomy" id="1891094"/>
    <lineage>
        <taxon>Bacteria</taxon>
        <taxon>Pseudomonadati</taxon>
        <taxon>Pseudomonadota</taxon>
        <taxon>Betaproteobacteria</taxon>
        <taxon>Burkholderiales</taxon>
        <taxon>Burkholderiaceae</taxon>
        <taxon>Pandoraea</taxon>
    </lineage>
</organism>
<reference evidence="1 2" key="1">
    <citation type="journal article" date="2015" name="Genome Announc.">
        <title>Genome Sequences of Two Pandoraea pnomenusa Isolates Recovered 11 Months Apart from a Cystic Fibrosis Patient.</title>
        <authorList>
            <person name="Ee R."/>
            <person name="Ambrose M."/>
            <person name="Lazenby J."/>
            <person name="Williams P."/>
            <person name="Chan K.G."/>
            <person name="Roddam L."/>
        </authorList>
    </citation>
    <scope>NUCLEOTIDE SEQUENCE [LARGE SCALE GENOMIC DNA]</scope>
    <source>
        <strain evidence="1 2">6399</strain>
    </source>
</reference>
<proteinExistence type="predicted"/>
<dbReference type="RefSeq" id="WP_039375184.1">
    <property type="nucleotide sequence ID" value="NZ_CP047385.1"/>
</dbReference>
<dbReference type="InterPro" id="IPR047729">
    <property type="entry name" value="Sce7726-like"/>
</dbReference>
<gene>
    <name evidence="1" type="ORF">PI93_005545</name>
</gene>
<accession>A0ABX6HNQ9</accession>
<keyword evidence="2" id="KW-1185">Reference proteome</keyword>
<evidence type="ECO:0000313" key="2">
    <source>
        <dbReference type="Proteomes" id="UP000035080"/>
    </source>
</evidence>